<dbReference type="Proteomes" id="UP000827872">
    <property type="component" value="Linkage Group LG15"/>
</dbReference>
<organism evidence="1 2">
    <name type="scientific">Sphaerodactylus townsendi</name>
    <dbReference type="NCBI Taxonomy" id="933632"/>
    <lineage>
        <taxon>Eukaryota</taxon>
        <taxon>Metazoa</taxon>
        <taxon>Chordata</taxon>
        <taxon>Craniata</taxon>
        <taxon>Vertebrata</taxon>
        <taxon>Euteleostomi</taxon>
        <taxon>Lepidosauria</taxon>
        <taxon>Squamata</taxon>
        <taxon>Bifurcata</taxon>
        <taxon>Gekkota</taxon>
        <taxon>Sphaerodactylidae</taxon>
        <taxon>Sphaerodactylus</taxon>
    </lineage>
</organism>
<evidence type="ECO:0000313" key="1">
    <source>
        <dbReference type="EMBL" id="KAH7997364.1"/>
    </source>
</evidence>
<reference evidence="1" key="1">
    <citation type="submission" date="2021-08" db="EMBL/GenBank/DDBJ databases">
        <title>The first chromosome-level gecko genome reveals the dynamic sex chromosomes of Neotropical dwarf geckos (Sphaerodactylidae: Sphaerodactylus).</title>
        <authorList>
            <person name="Pinto B.J."/>
            <person name="Keating S.E."/>
            <person name="Gamble T."/>
        </authorList>
    </citation>
    <scope>NUCLEOTIDE SEQUENCE</scope>
    <source>
        <strain evidence="1">TG3544</strain>
    </source>
</reference>
<comment type="caution">
    <text evidence="1">The sequence shown here is derived from an EMBL/GenBank/DDBJ whole genome shotgun (WGS) entry which is preliminary data.</text>
</comment>
<protein>
    <submittedName>
        <fullName evidence="1">Uncharacterized protein</fullName>
    </submittedName>
</protein>
<dbReference type="EMBL" id="CM037628">
    <property type="protein sequence ID" value="KAH7997364.1"/>
    <property type="molecule type" value="Genomic_DNA"/>
</dbReference>
<sequence>MASPPDAHPLKPAPAKPLTDLDFHSGVRIEELHQLIQEYHARSPNIQDGPELHLAKDIVFSLLGVVQNSDKKLPAVNRYLLLSGGVQQGTVDVDLDVLQHLSLGGDYDADFTLLVPILNAAGVPVTLDMKESPPGHAQISLLPFDPATLGRWSDCCLGDEAYLSAELVPAWFARSFAAAAKDTRVEHRGCITSVVVPVGRCRVLCDLVPVVALKGWPEVAHPWLTQPHFWDGKLKDEEVSGGFYLLPSASGASWRLAFSTSEMHLRKMLPLPLLQAFGAATAVLGHHLSEGLGPYHLFTLVLRACERLPASYLGQEENAAHAWLGLLDDLTACLVHRRLPHYFLPRWNLLEGLSRRTVECLAQELARVRANPSKYLRRAVEGAKEAKRLAKAFQNQNASSVAS</sequence>
<proteinExistence type="predicted"/>
<name>A0ACB8EXG0_9SAUR</name>
<gene>
    <name evidence="1" type="ORF">K3G42_015040</name>
</gene>
<evidence type="ECO:0000313" key="2">
    <source>
        <dbReference type="Proteomes" id="UP000827872"/>
    </source>
</evidence>
<keyword evidence="2" id="KW-1185">Reference proteome</keyword>
<accession>A0ACB8EXG0</accession>